<dbReference type="EMBL" id="BNCJ01000004">
    <property type="protein sequence ID" value="GHF49779.1"/>
    <property type="molecule type" value="Genomic_DNA"/>
</dbReference>
<dbReference type="GO" id="GO:0055085">
    <property type="term" value="P:transmembrane transport"/>
    <property type="evidence" value="ECO:0007669"/>
    <property type="project" value="InterPro"/>
</dbReference>
<evidence type="ECO:0000313" key="6">
    <source>
        <dbReference type="Proteomes" id="UP000626220"/>
    </source>
</evidence>
<comment type="subcellular location">
    <subcellularLocation>
        <location evidence="1">Periplasm</location>
    </subcellularLocation>
</comment>
<dbReference type="CDD" id="cd13602">
    <property type="entry name" value="PBP2_TRAP_BpDctp6_7"/>
    <property type="match status" value="1"/>
</dbReference>
<evidence type="ECO:0000313" key="5">
    <source>
        <dbReference type="EMBL" id="GHF49779.1"/>
    </source>
</evidence>
<comment type="caution">
    <text evidence="5">The sequence shown here is derived from an EMBL/GenBank/DDBJ whole genome shotgun (WGS) entry which is preliminary data.</text>
</comment>
<organism evidence="5 6">
    <name type="scientific">Seohaeicola zhoushanensis</name>
    <dbReference type="NCBI Taxonomy" id="1569283"/>
    <lineage>
        <taxon>Bacteria</taxon>
        <taxon>Pseudomonadati</taxon>
        <taxon>Pseudomonadota</taxon>
        <taxon>Alphaproteobacteria</taxon>
        <taxon>Rhodobacterales</taxon>
        <taxon>Roseobacteraceae</taxon>
        <taxon>Seohaeicola</taxon>
    </lineage>
</organism>
<keyword evidence="3" id="KW-0574">Periplasm</keyword>
<reference evidence="5" key="1">
    <citation type="journal article" date="2014" name="Int. J. Syst. Evol. Microbiol.">
        <title>Complete genome sequence of Corynebacterium casei LMG S-19264T (=DSM 44701T), isolated from a smear-ripened cheese.</title>
        <authorList>
            <consortium name="US DOE Joint Genome Institute (JGI-PGF)"/>
            <person name="Walter F."/>
            <person name="Albersmeier A."/>
            <person name="Kalinowski J."/>
            <person name="Ruckert C."/>
        </authorList>
    </citation>
    <scope>NUCLEOTIDE SEQUENCE</scope>
    <source>
        <strain evidence="5">KCTC 42650</strain>
    </source>
</reference>
<dbReference type="PANTHER" id="PTHR33376:SF4">
    <property type="entry name" value="SIALIC ACID-BINDING PERIPLASMIC PROTEIN SIAP"/>
    <property type="match status" value="1"/>
</dbReference>
<evidence type="ECO:0000256" key="2">
    <source>
        <dbReference type="ARBA" id="ARBA00022729"/>
    </source>
</evidence>
<accession>A0A8J3GXW9</accession>
<name>A0A8J3GXW9_9RHOB</name>
<dbReference type="Gene3D" id="3.40.190.170">
    <property type="entry name" value="Bacterial extracellular solute-binding protein, family 7"/>
    <property type="match status" value="1"/>
</dbReference>
<reference evidence="5" key="2">
    <citation type="submission" date="2020-09" db="EMBL/GenBank/DDBJ databases">
        <authorList>
            <person name="Sun Q."/>
            <person name="Kim S."/>
        </authorList>
    </citation>
    <scope>NUCLEOTIDE SEQUENCE</scope>
    <source>
        <strain evidence="5">KCTC 42650</strain>
    </source>
</reference>
<dbReference type="InterPro" id="IPR018389">
    <property type="entry name" value="DctP_fam"/>
</dbReference>
<protein>
    <submittedName>
        <fullName evidence="5">C4-dicarboxylate ABC transporter</fullName>
    </submittedName>
</protein>
<evidence type="ECO:0000256" key="1">
    <source>
        <dbReference type="ARBA" id="ARBA00004418"/>
    </source>
</evidence>
<sequence length="333" mass="35430">MMKKMLKATGASLAIALAFMSTAHAGGLNMTSEYELNSLMGKSDQIFADKVGELSKSGVEVTLHLNGSLGLKSADNLDAVSDGVVDIADTLGGVLAGSDPIFLLSSLPFIVSGPKEARALYDAARPAYEEFFRQNGQILLYASPWLPSGFWANKPIDTVESLNGWKLRTYDANGTRTMIAAGASPIQLSWADVVPQLATGGIDGVLTSSEGGATAKFDEHLSHFTEINYALPLNFRHMNAAAFESLPEDQQKAIREAAAVAEEAGWAAATDLVEKIYTQLGGAGVTIVREVQPELRTHLNDAAKTVIEDWRGKAGEAGAKVLHAYGEAVGRQY</sequence>
<feature type="chain" id="PRO_5035318955" evidence="4">
    <location>
        <begin position="26"/>
        <end position="333"/>
    </location>
</feature>
<gene>
    <name evidence="5" type="ORF">GCM10017056_22040</name>
</gene>
<dbReference type="PANTHER" id="PTHR33376">
    <property type="match status" value="1"/>
</dbReference>
<keyword evidence="6" id="KW-1185">Reference proteome</keyword>
<dbReference type="GO" id="GO:0042597">
    <property type="term" value="C:periplasmic space"/>
    <property type="evidence" value="ECO:0007669"/>
    <property type="project" value="UniProtKB-SubCell"/>
</dbReference>
<dbReference type="Pfam" id="PF03480">
    <property type="entry name" value="DctP"/>
    <property type="match status" value="1"/>
</dbReference>
<feature type="signal peptide" evidence="4">
    <location>
        <begin position="1"/>
        <end position="25"/>
    </location>
</feature>
<dbReference type="AlphaFoldDB" id="A0A8J3GXW9"/>
<dbReference type="InterPro" id="IPR038404">
    <property type="entry name" value="TRAP_DctP_sf"/>
</dbReference>
<dbReference type="NCBIfam" id="NF037995">
    <property type="entry name" value="TRAP_S1"/>
    <property type="match status" value="1"/>
</dbReference>
<keyword evidence="2 4" id="KW-0732">Signal</keyword>
<dbReference type="Proteomes" id="UP000626220">
    <property type="component" value="Unassembled WGS sequence"/>
</dbReference>
<proteinExistence type="predicted"/>
<evidence type="ECO:0000256" key="4">
    <source>
        <dbReference type="SAM" id="SignalP"/>
    </source>
</evidence>
<evidence type="ECO:0000256" key="3">
    <source>
        <dbReference type="ARBA" id="ARBA00022764"/>
    </source>
</evidence>